<evidence type="ECO:0000313" key="1">
    <source>
        <dbReference type="EMBL" id="KAF0026081.1"/>
    </source>
</evidence>
<proteinExistence type="predicted"/>
<accession>A0A6A4S4J4</accession>
<protein>
    <submittedName>
        <fullName evidence="1">Uncharacterized protein</fullName>
    </submittedName>
</protein>
<reference evidence="1 2" key="1">
    <citation type="submission" date="2019-06" db="EMBL/GenBank/DDBJ databases">
        <title>Draft genomes of female and male turbot (Scophthalmus maximus).</title>
        <authorList>
            <person name="Xu H."/>
            <person name="Xu X.-W."/>
            <person name="Shao C."/>
            <person name="Chen S."/>
        </authorList>
    </citation>
    <scope>NUCLEOTIDE SEQUENCE [LARGE SCALE GENOMIC DNA]</scope>
    <source>
        <strain evidence="1">Ysfricsl-2016a</strain>
        <tissue evidence="1">Blood</tissue>
    </source>
</reference>
<comment type="caution">
    <text evidence="1">The sequence shown here is derived from an EMBL/GenBank/DDBJ whole genome shotgun (WGS) entry which is preliminary data.</text>
</comment>
<evidence type="ECO:0000313" key="2">
    <source>
        <dbReference type="Proteomes" id="UP000438429"/>
    </source>
</evidence>
<dbReference type="EMBL" id="VEVO01000019">
    <property type="protein sequence ID" value="KAF0026081.1"/>
    <property type="molecule type" value="Genomic_DNA"/>
</dbReference>
<organism evidence="1 2">
    <name type="scientific">Scophthalmus maximus</name>
    <name type="common">Turbot</name>
    <name type="synonym">Psetta maxima</name>
    <dbReference type="NCBI Taxonomy" id="52904"/>
    <lineage>
        <taxon>Eukaryota</taxon>
        <taxon>Metazoa</taxon>
        <taxon>Chordata</taxon>
        <taxon>Craniata</taxon>
        <taxon>Vertebrata</taxon>
        <taxon>Euteleostomi</taxon>
        <taxon>Actinopterygii</taxon>
        <taxon>Neopterygii</taxon>
        <taxon>Teleostei</taxon>
        <taxon>Neoteleostei</taxon>
        <taxon>Acanthomorphata</taxon>
        <taxon>Carangaria</taxon>
        <taxon>Pleuronectiformes</taxon>
        <taxon>Pleuronectoidei</taxon>
        <taxon>Scophthalmidae</taxon>
        <taxon>Scophthalmus</taxon>
    </lineage>
</organism>
<gene>
    <name evidence="1" type="ORF">F2P81_020818</name>
</gene>
<sequence>MNSAIVIFKDDAAKVEQVVENGIVVRDTFTLVLPLVNPAKKVVISNAPPFIKNGDLAKDLSRFEFLPAMVVGGAPVVYPGRLDAPCWAGVAVFQTFSRAGILTLGSVVEHTGPALDNAAALAAKLNMRSVYIINRVLLDIWKHSLTAHELLVLKHYSDGFIVPNANDPFPCLAVRPGFNDTDGFTSVHNRCGFNLDQAKGLWGLSDTDYPYKGYVAVEMEFLEKMTGVKWPIVVLALVCPEPKHYNQTPVIVGTNGFLFHRLWDLLEESGDENIGVAVDDVIGKVKWQGPGPLSIAPGERCYAICKVEGQTATSKDIVLIDAPTAQSLPAGVLVQPGNVLSILWNRIGWTFGCFCGSCGSDIQFLAPFQEDGYVIVMISRGEGLDSNAERSRTDNTEMVEVSKRAFILHSKWRTGVPGCAAVIRDYWAQPQRTQFWIEVFSDLRKGHLFNGTHEHKYVFLDILEKELDEYKQLWNNHTIRPVRQSRCPSGKPETMYHLAHRFVFNPCDVTMFSKYQIAFSLMFVGRECGFPVPQKALHQFDGILPGQHSLCGDDNLKIRFADLERQSALVPPVNWTTAVQNDISLKNMSLL</sequence>
<name>A0A6A4S4J4_SCOMX</name>
<dbReference type="AlphaFoldDB" id="A0A6A4S4J4"/>
<dbReference type="Proteomes" id="UP000438429">
    <property type="component" value="Unassembled WGS sequence"/>
</dbReference>